<keyword evidence="3" id="KW-1185">Reference proteome</keyword>
<feature type="transmembrane region" description="Helical" evidence="1">
    <location>
        <begin position="118"/>
        <end position="134"/>
    </location>
</feature>
<evidence type="ECO:0000313" key="3">
    <source>
        <dbReference type="Proteomes" id="UP001604282"/>
    </source>
</evidence>
<dbReference type="Proteomes" id="UP001604282">
    <property type="component" value="Unassembled WGS sequence"/>
</dbReference>
<protein>
    <recommendedName>
        <fullName evidence="4">HTTM domain-containing protein</fullName>
    </recommendedName>
</protein>
<proteinExistence type="predicted"/>
<keyword evidence="1" id="KW-0472">Membrane</keyword>
<evidence type="ECO:0000256" key="1">
    <source>
        <dbReference type="SAM" id="Phobius"/>
    </source>
</evidence>
<feature type="transmembrane region" description="Helical" evidence="1">
    <location>
        <begin position="140"/>
        <end position="162"/>
    </location>
</feature>
<sequence length="262" mass="28054">MNPELAVRLTLAIGGVGVVISSWEYLTRPALLADHAIAGWPVGRSCRTWRLTRRTERAVDLVFRYPNVLVLVVLRLAAATATVIGDLVPAVLSLGVVAVTSVLLGARSPYGSDGADQLSLIIFVAAFCAAVIGTDGSQRSFLWFVTAQACCAYFVAGFAKLISPVWRSGRALGGILGTKIYGNRRLGPVVASRPRAAWLAGWGVIALECAFPLVLVGEPRVTYGLLALALVMHLGILVTMRLNTFVWAFTATYPSVVYCTLY</sequence>
<name>A0ABW7BMK7_9ACTN</name>
<comment type="caution">
    <text evidence="2">The sequence shown here is derived from an EMBL/GenBank/DDBJ whole genome shotgun (WGS) entry which is preliminary data.</text>
</comment>
<feature type="transmembrane region" description="Helical" evidence="1">
    <location>
        <begin position="196"/>
        <end position="215"/>
    </location>
</feature>
<accession>A0ABW7BMK7</accession>
<organism evidence="2 3">
    <name type="scientific">Streptomyces omiyaensis</name>
    <dbReference type="NCBI Taxonomy" id="68247"/>
    <lineage>
        <taxon>Bacteria</taxon>
        <taxon>Bacillati</taxon>
        <taxon>Actinomycetota</taxon>
        <taxon>Actinomycetes</taxon>
        <taxon>Kitasatosporales</taxon>
        <taxon>Streptomycetaceae</taxon>
        <taxon>Streptomyces</taxon>
    </lineage>
</organism>
<feature type="transmembrane region" description="Helical" evidence="1">
    <location>
        <begin position="6"/>
        <end position="26"/>
    </location>
</feature>
<keyword evidence="1" id="KW-1133">Transmembrane helix</keyword>
<reference evidence="2 3" key="1">
    <citation type="submission" date="2024-10" db="EMBL/GenBank/DDBJ databases">
        <title>The Natural Products Discovery Center: Release of the First 8490 Sequenced Strains for Exploring Actinobacteria Biosynthetic Diversity.</title>
        <authorList>
            <person name="Kalkreuter E."/>
            <person name="Kautsar S.A."/>
            <person name="Yang D."/>
            <person name="Bader C.D."/>
            <person name="Teijaro C.N."/>
            <person name="Fluegel L."/>
            <person name="Davis C.M."/>
            <person name="Simpson J.R."/>
            <person name="Lauterbach L."/>
            <person name="Steele A.D."/>
            <person name="Gui C."/>
            <person name="Meng S."/>
            <person name="Li G."/>
            <person name="Viehrig K."/>
            <person name="Ye F."/>
            <person name="Su P."/>
            <person name="Kiefer A.F."/>
            <person name="Nichols A."/>
            <person name="Cepeda A.J."/>
            <person name="Yan W."/>
            <person name="Fan B."/>
            <person name="Jiang Y."/>
            <person name="Adhikari A."/>
            <person name="Zheng C.-J."/>
            <person name="Schuster L."/>
            <person name="Cowan T.M."/>
            <person name="Smanski M.J."/>
            <person name="Chevrette M.G."/>
            <person name="De Carvalho L.P.S."/>
            <person name="Shen B."/>
        </authorList>
    </citation>
    <scope>NUCLEOTIDE SEQUENCE [LARGE SCALE GENOMIC DNA]</scope>
    <source>
        <strain evidence="2 3">NPDC048229</strain>
    </source>
</reference>
<feature type="transmembrane region" description="Helical" evidence="1">
    <location>
        <begin position="87"/>
        <end position="106"/>
    </location>
</feature>
<dbReference type="EMBL" id="JBICZW010000004">
    <property type="protein sequence ID" value="MFG3188757.1"/>
    <property type="molecule type" value="Genomic_DNA"/>
</dbReference>
<dbReference type="RefSeq" id="WP_189851078.1">
    <property type="nucleotide sequence ID" value="NZ_BMVV01000014.1"/>
</dbReference>
<evidence type="ECO:0008006" key="4">
    <source>
        <dbReference type="Google" id="ProtNLM"/>
    </source>
</evidence>
<feature type="transmembrane region" description="Helical" evidence="1">
    <location>
        <begin position="61"/>
        <end position="81"/>
    </location>
</feature>
<keyword evidence="1" id="KW-0812">Transmembrane</keyword>
<evidence type="ECO:0000313" key="2">
    <source>
        <dbReference type="EMBL" id="MFG3188757.1"/>
    </source>
</evidence>
<gene>
    <name evidence="2" type="ORF">ACGFYS_07435</name>
</gene>
<feature type="transmembrane region" description="Helical" evidence="1">
    <location>
        <begin position="221"/>
        <end position="240"/>
    </location>
</feature>